<evidence type="ECO:0000256" key="1">
    <source>
        <dbReference type="SAM" id="MobiDB-lite"/>
    </source>
</evidence>
<dbReference type="Proteomes" id="UP001301350">
    <property type="component" value="Unassembled WGS sequence"/>
</dbReference>
<dbReference type="AlphaFoldDB" id="A0AAV9ISL7"/>
<sequence length="573" mass="60817">MSCHHAVSLPSTLPRLLPGASAWLGRDYPGDDEEQVTRLEECHSAQLAAIRALPAPPPQGVEWSGHQSLGTETTTRAPQEIDRFERAPDGGGGSSNSPSRNATAAGRPHRRAAGGATNSATALLYPRYHLPHHEQLYGDAAWYQERSRLAVSSRLFAEPRSTAALGMESATRLPAAGRWDVAETPTATALSSEAVPFSAPSAAPPPLPSPLTGSAAVASALAADTMTDEPDVDTWLLDELEAFATPTLEGPPATPPAAQAMAPLPPPSMPHRSSAGSRPAALDVNDWLGMSADRSAAALSGVDASLIEPPRAPTRRHLTASERLLQRSSGRRRSGESFDLDWSWRGAILPPMPSDEHRRRSGDHGAADRADGSATPSTTSAQHSARFQRFTQRYSTGLPYRVRNALDRRRTTVPQGSMPTTTTTTSSSSSSSSSTSAYRLQMEERLRLEAGIASAAADGPAGGLTRARLGSGALAGEHDRLATSLFGAGASPTPARITHRPRATRHERPQQDGHSTQRLATVAAAAPRAGDPRGALLGRREEERRYTGETDGRDGVPPLPRRGGRARPRDETR</sequence>
<feature type="compositionally biased region" description="Basic and acidic residues" evidence="1">
    <location>
        <begin position="354"/>
        <end position="371"/>
    </location>
</feature>
<feature type="compositionally biased region" description="Basic and acidic residues" evidence="1">
    <location>
        <begin position="538"/>
        <end position="554"/>
    </location>
</feature>
<feature type="region of interest" description="Disordered" evidence="1">
    <location>
        <begin position="485"/>
        <end position="573"/>
    </location>
</feature>
<evidence type="ECO:0000313" key="3">
    <source>
        <dbReference type="Proteomes" id="UP001301350"/>
    </source>
</evidence>
<feature type="region of interest" description="Disordered" evidence="1">
    <location>
        <begin position="192"/>
        <end position="211"/>
    </location>
</feature>
<reference evidence="2 3" key="1">
    <citation type="submission" date="2022-07" db="EMBL/GenBank/DDBJ databases">
        <title>Genome-wide signatures of adaptation to extreme environments.</title>
        <authorList>
            <person name="Cho C.H."/>
            <person name="Yoon H.S."/>
        </authorList>
    </citation>
    <scope>NUCLEOTIDE SEQUENCE [LARGE SCALE GENOMIC DNA]</scope>
    <source>
        <strain evidence="2 3">DBV 063 E5</strain>
    </source>
</reference>
<feature type="compositionally biased region" description="Low complexity" evidence="1">
    <location>
        <begin position="523"/>
        <end position="537"/>
    </location>
</feature>
<feature type="region of interest" description="Disordered" evidence="1">
    <location>
        <begin position="247"/>
        <end position="279"/>
    </location>
</feature>
<dbReference type="EMBL" id="JANCYW010000003">
    <property type="protein sequence ID" value="KAK4535073.1"/>
    <property type="molecule type" value="Genomic_DNA"/>
</dbReference>
<accession>A0AAV9ISL7</accession>
<feature type="region of interest" description="Disordered" evidence="1">
    <location>
        <begin position="308"/>
        <end position="439"/>
    </location>
</feature>
<feature type="compositionally biased region" description="Polar residues" evidence="1">
    <location>
        <begin position="374"/>
        <end position="395"/>
    </location>
</feature>
<feature type="compositionally biased region" description="Low complexity" evidence="1">
    <location>
        <begin position="192"/>
        <end position="201"/>
    </location>
</feature>
<comment type="caution">
    <text evidence="2">The sequence shown here is derived from an EMBL/GenBank/DDBJ whole genome shotgun (WGS) entry which is preliminary data.</text>
</comment>
<keyword evidence="3" id="KW-1185">Reference proteome</keyword>
<feature type="region of interest" description="Disordered" evidence="1">
    <location>
        <begin position="55"/>
        <end position="116"/>
    </location>
</feature>
<protein>
    <submittedName>
        <fullName evidence="2">Uncharacterized protein</fullName>
    </submittedName>
</protein>
<feature type="compositionally biased region" description="Low complexity" evidence="1">
    <location>
        <begin position="95"/>
        <end position="106"/>
    </location>
</feature>
<gene>
    <name evidence="2" type="ORF">CDCA_CDCA03G1098</name>
</gene>
<name>A0AAV9ISL7_CYACA</name>
<evidence type="ECO:0000313" key="2">
    <source>
        <dbReference type="EMBL" id="KAK4535073.1"/>
    </source>
</evidence>
<feature type="compositionally biased region" description="Polar residues" evidence="1">
    <location>
        <begin position="65"/>
        <end position="77"/>
    </location>
</feature>
<feature type="compositionally biased region" description="Basic and acidic residues" evidence="1">
    <location>
        <begin position="79"/>
        <end position="88"/>
    </location>
</feature>
<proteinExistence type="predicted"/>
<feature type="compositionally biased region" description="Low complexity" evidence="1">
    <location>
        <begin position="420"/>
        <end position="436"/>
    </location>
</feature>
<organism evidence="2 3">
    <name type="scientific">Cyanidium caldarium</name>
    <name type="common">Red alga</name>
    <dbReference type="NCBI Taxonomy" id="2771"/>
    <lineage>
        <taxon>Eukaryota</taxon>
        <taxon>Rhodophyta</taxon>
        <taxon>Bangiophyceae</taxon>
        <taxon>Cyanidiales</taxon>
        <taxon>Cyanidiaceae</taxon>
        <taxon>Cyanidium</taxon>
    </lineage>
</organism>